<feature type="transmembrane region" description="Helical" evidence="9">
    <location>
        <begin position="218"/>
        <end position="241"/>
    </location>
</feature>
<feature type="transmembrane region" description="Helical" evidence="9">
    <location>
        <begin position="270"/>
        <end position="292"/>
    </location>
</feature>
<accession>A0ABP5GLP6</accession>
<evidence type="ECO:0000256" key="4">
    <source>
        <dbReference type="ARBA" id="ARBA00022519"/>
    </source>
</evidence>
<evidence type="ECO:0000256" key="1">
    <source>
        <dbReference type="ARBA" id="ARBA00004651"/>
    </source>
</evidence>
<evidence type="ECO:0000256" key="8">
    <source>
        <dbReference type="SAM" id="MobiDB-lite"/>
    </source>
</evidence>
<reference evidence="11" key="1">
    <citation type="journal article" date="2019" name="Int. J. Syst. Evol. Microbiol.">
        <title>The Global Catalogue of Microorganisms (GCM) 10K type strain sequencing project: providing services to taxonomists for standard genome sequencing and annotation.</title>
        <authorList>
            <consortium name="The Broad Institute Genomics Platform"/>
            <consortium name="The Broad Institute Genome Sequencing Center for Infectious Disease"/>
            <person name="Wu L."/>
            <person name="Ma J."/>
        </authorList>
    </citation>
    <scope>NUCLEOTIDE SEQUENCE [LARGE SCALE GENOMIC DNA]</scope>
    <source>
        <strain evidence="11">JCM 16014</strain>
    </source>
</reference>
<dbReference type="Pfam" id="PF02653">
    <property type="entry name" value="BPD_transp_2"/>
    <property type="match status" value="1"/>
</dbReference>
<comment type="subcellular location">
    <subcellularLocation>
        <location evidence="1">Cell membrane</location>
        <topology evidence="1">Multi-pass membrane protein</topology>
    </subcellularLocation>
</comment>
<feature type="transmembrane region" description="Helical" evidence="9">
    <location>
        <begin position="177"/>
        <end position="198"/>
    </location>
</feature>
<sequence length="377" mass="38319">MTTRPETPVSENPATPATPSAADAADSAAAPADSAVTPADDGQHGPFRALPPWLARSLAANETWTAGVLFLLVAYFSIAAPGKFLTVYDITQIATNAAIYLVLGVGMTFVVIVAGIDLSVGSVLVLSAVLAGEYTLHHGGAASGWGTIAVSTLIALGTGLAWGALQGVLVAAAKVPPLIVTLGGFGAALGLAQIITGGQDPADTASGTLQRDIGFGKLFGQVPWLVVIAVGTAVVFGLVLAHTRFGRYTYAIGSNPEAARRSGIAVGRHLVKVYALIGLLAGLGAMMWLAYFGTTSIAGHSTDNLKVITAVVLGGASLFGGRGSVLGTVIGVFIPAVLTTGLIVIGVQQYWQDVAIGVVLVLAVYVDQIRRNGRDPG</sequence>
<gene>
    <name evidence="10" type="ORF">GCM10009839_66260</name>
</gene>
<name>A0ABP5GLP6_9ACTN</name>
<feature type="transmembrane region" description="Helical" evidence="9">
    <location>
        <begin position="64"/>
        <end position="85"/>
    </location>
</feature>
<keyword evidence="4" id="KW-0997">Cell inner membrane</keyword>
<organism evidence="10 11">
    <name type="scientific">Catenulispora yoronensis</name>
    <dbReference type="NCBI Taxonomy" id="450799"/>
    <lineage>
        <taxon>Bacteria</taxon>
        <taxon>Bacillati</taxon>
        <taxon>Actinomycetota</taxon>
        <taxon>Actinomycetes</taxon>
        <taxon>Catenulisporales</taxon>
        <taxon>Catenulisporaceae</taxon>
        <taxon>Catenulispora</taxon>
    </lineage>
</organism>
<feature type="compositionally biased region" description="Low complexity" evidence="8">
    <location>
        <begin position="13"/>
        <end position="40"/>
    </location>
</feature>
<evidence type="ECO:0000256" key="2">
    <source>
        <dbReference type="ARBA" id="ARBA00022448"/>
    </source>
</evidence>
<dbReference type="Proteomes" id="UP001500751">
    <property type="component" value="Unassembled WGS sequence"/>
</dbReference>
<dbReference type="InterPro" id="IPR001851">
    <property type="entry name" value="ABC_transp_permease"/>
</dbReference>
<keyword evidence="5 9" id="KW-0812">Transmembrane</keyword>
<comment type="caution">
    <text evidence="10">The sequence shown here is derived from an EMBL/GenBank/DDBJ whole genome shotgun (WGS) entry which is preliminary data.</text>
</comment>
<feature type="compositionally biased region" description="Polar residues" evidence="8">
    <location>
        <begin position="1"/>
        <end position="12"/>
    </location>
</feature>
<keyword evidence="7 9" id="KW-0472">Membrane</keyword>
<protein>
    <submittedName>
        <fullName evidence="10">ABC transporter permease</fullName>
    </submittedName>
</protein>
<evidence type="ECO:0000313" key="11">
    <source>
        <dbReference type="Proteomes" id="UP001500751"/>
    </source>
</evidence>
<keyword evidence="3" id="KW-1003">Cell membrane</keyword>
<feature type="region of interest" description="Disordered" evidence="8">
    <location>
        <begin position="1"/>
        <end position="44"/>
    </location>
</feature>
<dbReference type="EMBL" id="BAAAQN010000049">
    <property type="protein sequence ID" value="GAA2050508.1"/>
    <property type="molecule type" value="Genomic_DNA"/>
</dbReference>
<dbReference type="PANTHER" id="PTHR32196:SF21">
    <property type="entry name" value="ABC TRANSPORTER PERMEASE PROTEIN YPHD-RELATED"/>
    <property type="match status" value="1"/>
</dbReference>
<keyword evidence="2" id="KW-0813">Transport</keyword>
<dbReference type="PANTHER" id="PTHR32196">
    <property type="entry name" value="ABC TRANSPORTER PERMEASE PROTEIN YPHD-RELATED-RELATED"/>
    <property type="match status" value="1"/>
</dbReference>
<evidence type="ECO:0000256" key="7">
    <source>
        <dbReference type="ARBA" id="ARBA00023136"/>
    </source>
</evidence>
<evidence type="ECO:0000256" key="9">
    <source>
        <dbReference type="SAM" id="Phobius"/>
    </source>
</evidence>
<feature type="transmembrane region" description="Helical" evidence="9">
    <location>
        <begin position="142"/>
        <end position="165"/>
    </location>
</feature>
<dbReference type="CDD" id="cd06579">
    <property type="entry name" value="TM_PBP1_transp_AraH_like"/>
    <property type="match status" value="1"/>
</dbReference>
<keyword evidence="6 9" id="KW-1133">Transmembrane helix</keyword>
<evidence type="ECO:0000313" key="10">
    <source>
        <dbReference type="EMBL" id="GAA2050508.1"/>
    </source>
</evidence>
<evidence type="ECO:0000256" key="5">
    <source>
        <dbReference type="ARBA" id="ARBA00022692"/>
    </source>
</evidence>
<feature type="transmembrane region" description="Helical" evidence="9">
    <location>
        <begin position="97"/>
        <end position="130"/>
    </location>
</feature>
<evidence type="ECO:0000256" key="6">
    <source>
        <dbReference type="ARBA" id="ARBA00022989"/>
    </source>
</evidence>
<proteinExistence type="predicted"/>
<evidence type="ECO:0000256" key="3">
    <source>
        <dbReference type="ARBA" id="ARBA00022475"/>
    </source>
</evidence>
<keyword evidence="11" id="KW-1185">Reference proteome</keyword>
<feature type="transmembrane region" description="Helical" evidence="9">
    <location>
        <begin position="325"/>
        <end position="344"/>
    </location>
</feature>
<dbReference type="RefSeq" id="WP_344669634.1">
    <property type="nucleotide sequence ID" value="NZ_BAAAQN010000049.1"/>
</dbReference>